<sequence length="285" mass="30442">TGAGSIAGIPCPPLQCWQPGEAERCSEKQYEHRDKCCNRCPPGMKLLSECNSTAESVCGACESNHYQQSWTRERHCTPHDVCEDNVGLEVKRVGDATHNTQCQCRAGMHCSDGSCQSCVENPPCGRGAGFVAAKAEARTASPCEPCPEGTFSNVSSKTEPCHPWTSCEEKGLVVKAKGTNTSDVLCESSRRSSLSVLIPISAAITTCLVGICIYCLVHRGESRDAEGPGTAGALLLPAHHPPEVAERQHPVEDLEVLPVQETLLGGQPVAQEDGKESRMAEQEGL</sequence>
<protein>
    <recommendedName>
        <fullName evidence="2">Tumor necrosis factor receptor superfamily member 5</fullName>
    </recommendedName>
    <alternativeName>
        <fullName evidence="12">B-cell surface antigen CD40</fullName>
    </alternativeName>
    <alternativeName>
        <fullName evidence="13">CD40L receptor</fullName>
    </alternativeName>
</protein>
<organism evidence="19 20">
    <name type="scientific">Nothoprocta pentlandii</name>
    <dbReference type="NCBI Taxonomy" id="2585814"/>
    <lineage>
        <taxon>Eukaryota</taxon>
        <taxon>Metazoa</taxon>
        <taxon>Chordata</taxon>
        <taxon>Craniata</taxon>
        <taxon>Vertebrata</taxon>
        <taxon>Euteleostomi</taxon>
        <taxon>Archelosauria</taxon>
        <taxon>Archosauria</taxon>
        <taxon>Dinosauria</taxon>
        <taxon>Saurischia</taxon>
        <taxon>Theropoda</taxon>
        <taxon>Coelurosauria</taxon>
        <taxon>Aves</taxon>
        <taxon>Palaeognathae</taxon>
        <taxon>Tinamiformes</taxon>
        <taxon>Tinamidae</taxon>
        <taxon>Nothoprocta</taxon>
    </lineage>
</organism>
<evidence type="ECO:0000256" key="12">
    <source>
        <dbReference type="ARBA" id="ARBA00031089"/>
    </source>
</evidence>
<keyword evidence="7 17" id="KW-1133">Transmembrane helix</keyword>
<comment type="caution">
    <text evidence="19">The sequence shown here is derived from an EMBL/GenBank/DDBJ whole genome shotgun (WGS) entry which is preliminary data.</text>
</comment>
<feature type="transmembrane region" description="Helical" evidence="17">
    <location>
        <begin position="196"/>
        <end position="217"/>
    </location>
</feature>
<keyword evidence="20" id="KW-1185">Reference proteome</keyword>
<dbReference type="EMBL" id="VZSG01000963">
    <property type="protein sequence ID" value="NWX92026.1"/>
    <property type="molecule type" value="Genomic_DNA"/>
</dbReference>
<dbReference type="InterPro" id="IPR020435">
    <property type="entry name" value="TNFR_5"/>
</dbReference>
<feature type="domain" description="TNFR-Cys" evidence="18">
    <location>
        <begin position="24"/>
        <end position="58"/>
    </location>
</feature>
<comment type="function">
    <text evidence="14">Receptor for TNFSF5/CD40LG. Transduces TRAF6- and MAP3K8-mediated signals that activate ERK in macrophages and B cells, leading to induction of immunoglobulin secretion.</text>
</comment>
<evidence type="ECO:0000256" key="7">
    <source>
        <dbReference type="ARBA" id="ARBA00022989"/>
    </source>
</evidence>
<dbReference type="PANTHER" id="PTHR46875:SF1">
    <property type="entry name" value="TUMOR NECROSIS FACTOR RECEPTOR SUPERFAMILY MEMBER 5"/>
    <property type="match status" value="1"/>
</dbReference>
<dbReference type="GO" id="GO:0002768">
    <property type="term" value="P:immune response-regulating cell surface receptor signaling pathway"/>
    <property type="evidence" value="ECO:0007669"/>
    <property type="project" value="TreeGrafter"/>
</dbReference>
<dbReference type="Proteomes" id="UP000538817">
    <property type="component" value="Unassembled WGS sequence"/>
</dbReference>
<gene>
    <name evidence="19" type="primary">Cd40</name>
    <name evidence="19" type="ORF">NOTPEN_R10992</name>
</gene>
<proteinExistence type="predicted"/>
<evidence type="ECO:0000256" key="1">
    <source>
        <dbReference type="ARBA" id="ARBA00004479"/>
    </source>
</evidence>
<evidence type="ECO:0000256" key="17">
    <source>
        <dbReference type="SAM" id="Phobius"/>
    </source>
</evidence>
<evidence type="ECO:0000259" key="18">
    <source>
        <dbReference type="PROSITE" id="PS50050"/>
    </source>
</evidence>
<dbReference type="GO" id="GO:0045935">
    <property type="term" value="P:positive regulation of nucleobase-containing compound metabolic process"/>
    <property type="evidence" value="ECO:0007669"/>
    <property type="project" value="UniProtKB-ARBA"/>
</dbReference>
<dbReference type="PROSITE" id="PS00652">
    <property type="entry name" value="TNFR_NGFR_1"/>
    <property type="match status" value="1"/>
</dbReference>
<evidence type="ECO:0000256" key="5">
    <source>
        <dbReference type="ARBA" id="ARBA00022737"/>
    </source>
</evidence>
<feature type="domain" description="TNFR-Cys" evidence="18">
    <location>
        <begin position="145"/>
        <end position="186"/>
    </location>
</feature>
<dbReference type="GO" id="GO:0051094">
    <property type="term" value="P:positive regulation of developmental process"/>
    <property type="evidence" value="ECO:0007669"/>
    <property type="project" value="UniProtKB-ARBA"/>
</dbReference>
<dbReference type="GO" id="GO:0023035">
    <property type="term" value="P:CD40 signaling pathway"/>
    <property type="evidence" value="ECO:0007669"/>
    <property type="project" value="UniProtKB-ARBA"/>
</dbReference>
<keyword evidence="8 17" id="KW-0472">Membrane</keyword>
<keyword evidence="9 15" id="KW-1015">Disulfide bond</keyword>
<dbReference type="Pfam" id="PF00020">
    <property type="entry name" value="TNFR_c6"/>
    <property type="match status" value="2"/>
</dbReference>
<dbReference type="SMART" id="SM00208">
    <property type="entry name" value="TNFR"/>
    <property type="match status" value="3"/>
</dbReference>
<evidence type="ECO:0000256" key="3">
    <source>
        <dbReference type="ARBA" id="ARBA00022692"/>
    </source>
</evidence>
<feature type="repeat" description="TNFR-Cys" evidence="15">
    <location>
        <begin position="24"/>
        <end position="58"/>
    </location>
</feature>
<dbReference type="PROSITE" id="PS50050">
    <property type="entry name" value="TNFR_NGFR_2"/>
    <property type="match status" value="2"/>
</dbReference>
<dbReference type="GO" id="GO:0006952">
    <property type="term" value="P:defense response"/>
    <property type="evidence" value="ECO:0007669"/>
    <property type="project" value="UniProtKB-ARBA"/>
</dbReference>
<evidence type="ECO:0000256" key="6">
    <source>
        <dbReference type="ARBA" id="ARBA00022859"/>
    </source>
</evidence>
<keyword evidence="4" id="KW-0732">Signal</keyword>
<dbReference type="SUPFAM" id="SSF57586">
    <property type="entry name" value="TNF receptor-like"/>
    <property type="match status" value="2"/>
</dbReference>
<keyword evidence="5" id="KW-0677">Repeat</keyword>
<keyword evidence="3 17" id="KW-0812">Transmembrane</keyword>
<dbReference type="GO" id="GO:0035631">
    <property type="term" value="C:CD40 receptor complex"/>
    <property type="evidence" value="ECO:0007669"/>
    <property type="project" value="TreeGrafter"/>
</dbReference>
<keyword evidence="11" id="KW-0325">Glycoprotein</keyword>
<dbReference type="PANTHER" id="PTHR46875">
    <property type="entry name" value="TUMOR NECROSIS FACTOR RECEPTOR SUPERFAMILY MEMBER 5"/>
    <property type="match status" value="1"/>
</dbReference>
<evidence type="ECO:0000256" key="8">
    <source>
        <dbReference type="ARBA" id="ARBA00023136"/>
    </source>
</evidence>
<evidence type="ECO:0000256" key="9">
    <source>
        <dbReference type="ARBA" id="ARBA00023157"/>
    </source>
</evidence>
<evidence type="ECO:0000256" key="2">
    <source>
        <dbReference type="ARBA" id="ARBA00015766"/>
    </source>
</evidence>
<feature type="repeat" description="TNFR-Cys" evidence="15">
    <location>
        <begin position="145"/>
        <end position="186"/>
    </location>
</feature>
<feature type="non-terminal residue" evidence="19">
    <location>
        <position position="1"/>
    </location>
</feature>
<evidence type="ECO:0000256" key="10">
    <source>
        <dbReference type="ARBA" id="ARBA00023170"/>
    </source>
</evidence>
<reference evidence="19 20" key="1">
    <citation type="submission" date="2019-09" db="EMBL/GenBank/DDBJ databases">
        <title>Bird 10,000 Genomes (B10K) Project - Family phase.</title>
        <authorList>
            <person name="Zhang G."/>
        </authorList>
    </citation>
    <scope>NUCLEOTIDE SEQUENCE [LARGE SCALE GENOMIC DNA]</scope>
    <source>
        <strain evidence="19">B10K-MSB-04</strain>
    </source>
</reference>
<evidence type="ECO:0000256" key="16">
    <source>
        <dbReference type="SAM" id="MobiDB-lite"/>
    </source>
</evidence>
<dbReference type="GO" id="GO:0006874">
    <property type="term" value="P:intracellular calcium ion homeostasis"/>
    <property type="evidence" value="ECO:0007669"/>
    <property type="project" value="UniProtKB-ARBA"/>
</dbReference>
<feature type="non-terminal residue" evidence="19">
    <location>
        <position position="285"/>
    </location>
</feature>
<dbReference type="Gene3D" id="2.10.50.10">
    <property type="entry name" value="Tumor Necrosis Factor Receptor, subunit A, domain 2"/>
    <property type="match status" value="2"/>
</dbReference>
<comment type="subcellular location">
    <subcellularLocation>
        <location evidence="1">Membrane</location>
        <topology evidence="1">Single-pass type I membrane protein</topology>
    </subcellularLocation>
</comment>
<dbReference type="GO" id="GO:0038023">
    <property type="term" value="F:signaling receptor activity"/>
    <property type="evidence" value="ECO:0007669"/>
    <property type="project" value="InterPro"/>
</dbReference>
<evidence type="ECO:0000313" key="19">
    <source>
        <dbReference type="EMBL" id="NWX92026.1"/>
    </source>
</evidence>
<feature type="disulfide bond" evidence="15">
    <location>
        <begin position="37"/>
        <end position="50"/>
    </location>
</feature>
<feature type="region of interest" description="Disordered" evidence="16">
    <location>
        <begin position="263"/>
        <end position="285"/>
    </location>
</feature>
<evidence type="ECO:0000256" key="4">
    <source>
        <dbReference type="ARBA" id="ARBA00022729"/>
    </source>
</evidence>
<evidence type="ECO:0000313" key="20">
    <source>
        <dbReference type="Proteomes" id="UP000538817"/>
    </source>
</evidence>
<evidence type="ECO:0000256" key="15">
    <source>
        <dbReference type="PROSITE-ProRule" id="PRU00206"/>
    </source>
</evidence>
<dbReference type="GO" id="GO:0051240">
    <property type="term" value="P:positive regulation of multicellular organismal process"/>
    <property type="evidence" value="ECO:0007669"/>
    <property type="project" value="UniProtKB-ARBA"/>
</dbReference>
<dbReference type="GO" id="GO:0010557">
    <property type="term" value="P:positive regulation of macromolecule biosynthetic process"/>
    <property type="evidence" value="ECO:0007669"/>
    <property type="project" value="UniProtKB-ARBA"/>
</dbReference>
<dbReference type="PRINTS" id="PR01922">
    <property type="entry name" value="TNFACTORR5"/>
</dbReference>
<evidence type="ECO:0000256" key="11">
    <source>
        <dbReference type="ARBA" id="ARBA00023180"/>
    </source>
</evidence>
<comment type="caution">
    <text evidence="15">Lacks conserved residue(s) required for the propagation of feature annotation.</text>
</comment>
<feature type="disulfide bond" evidence="15">
    <location>
        <begin position="146"/>
        <end position="161"/>
    </location>
</feature>
<dbReference type="InterPro" id="IPR052135">
    <property type="entry name" value="TNFRSF5"/>
</dbReference>
<evidence type="ECO:0000256" key="14">
    <source>
        <dbReference type="ARBA" id="ARBA00045871"/>
    </source>
</evidence>
<evidence type="ECO:0000256" key="13">
    <source>
        <dbReference type="ARBA" id="ARBA00032719"/>
    </source>
</evidence>
<feature type="disulfide bond" evidence="15">
    <location>
        <begin position="40"/>
        <end position="58"/>
    </location>
</feature>
<feature type="compositionally biased region" description="Basic and acidic residues" evidence="16">
    <location>
        <begin position="272"/>
        <end position="285"/>
    </location>
</feature>
<dbReference type="InterPro" id="IPR001368">
    <property type="entry name" value="TNFR/NGFR_Cys_rich_reg"/>
</dbReference>
<keyword evidence="10" id="KW-0675">Receptor</keyword>
<name>A0A7K7A7R6_9AVES</name>
<dbReference type="GO" id="GO:0010468">
    <property type="term" value="P:regulation of gene expression"/>
    <property type="evidence" value="ECO:0007669"/>
    <property type="project" value="UniProtKB-ARBA"/>
</dbReference>
<dbReference type="FunFam" id="2.10.50.10:FF:000041">
    <property type="entry name" value="Tumor necrosis factor receptor superfamily member 5"/>
    <property type="match status" value="1"/>
</dbReference>
<dbReference type="AlphaFoldDB" id="A0A7K7A7R6"/>
<dbReference type="GO" id="GO:0009897">
    <property type="term" value="C:external side of plasma membrane"/>
    <property type="evidence" value="ECO:0007669"/>
    <property type="project" value="InterPro"/>
</dbReference>
<dbReference type="GO" id="GO:0042113">
    <property type="term" value="P:B cell activation"/>
    <property type="evidence" value="ECO:0007669"/>
    <property type="project" value="InterPro"/>
</dbReference>
<accession>A0A7K7A7R6</accession>
<keyword evidence="6" id="KW-0391">Immunity</keyword>